<evidence type="ECO:0000313" key="3">
    <source>
        <dbReference type="Proteomes" id="UP000216021"/>
    </source>
</evidence>
<evidence type="ECO:0000256" key="1">
    <source>
        <dbReference type="SAM" id="Phobius"/>
    </source>
</evidence>
<dbReference type="Proteomes" id="UP000216021">
    <property type="component" value="Unassembled WGS sequence"/>
</dbReference>
<dbReference type="EMBL" id="MOXD01000011">
    <property type="protein sequence ID" value="OMQ20635.1"/>
    <property type="molecule type" value="Genomic_DNA"/>
</dbReference>
<keyword evidence="1" id="KW-1133">Transmembrane helix</keyword>
<comment type="caution">
    <text evidence="2">The sequence shown here is derived from an EMBL/GenBank/DDBJ whole genome shotgun (WGS) entry which is preliminary data.</text>
</comment>
<organism evidence="2 3">
    <name type="scientific">Serratia oryzae</name>
    <dbReference type="NCBI Taxonomy" id="2034155"/>
    <lineage>
        <taxon>Bacteria</taxon>
        <taxon>Pseudomonadati</taxon>
        <taxon>Pseudomonadota</taxon>
        <taxon>Gammaproteobacteria</taxon>
        <taxon>Enterobacterales</taxon>
        <taxon>Yersiniaceae</taxon>
        <taxon>Serratia</taxon>
    </lineage>
</organism>
<evidence type="ECO:0000313" key="2">
    <source>
        <dbReference type="EMBL" id="OMQ20635.1"/>
    </source>
</evidence>
<reference evidence="2 3" key="1">
    <citation type="submission" date="2016-11" db="EMBL/GenBank/DDBJ databases">
        <title>Rahnella oryzae sp. nov., isolated from rice root.</title>
        <authorList>
            <person name="Zhang X.-X."/>
            <person name="Zhang J."/>
        </authorList>
    </citation>
    <scope>NUCLEOTIDE SEQUENCE [LARGE SCALE GENOMIC DNA]</scope>
    <source>
        <strain evidence="2 3">J11-6</strain>
    </source>
</reference>
<protein>
    <submittedName>
        <fullName evidence="2">Uncharacterized protein</fullName>
    </submittedName>
</protein>
<name>A0A1S8CGW5_9GAMM</name>
<dbReference type="OrthoDB" id="6606088at2"/>
<keyword evidence="3" id="KW-1185">Reference proteome</keyword>
<keyword evidence="1" id="KW-0472">Membrane</keyword>
<proteinExistence type="predicted"/>
<sequence>MTKVKLAKWLLIFVAFVAVANIAIDYYRNYPMEHFSCESNFETKLDDKTISGIISFMFNNGKGQVKGSFNLIENGNKVAKVNRIFDFNYTRSGNSYLLVSKDPYNTKYTAFIRALLPDFYLLENSGLQLEIYRQNASGYVFVRADTTIIYCDQDTPIAPR</sequence>
<feature type="transmembrane region" description="Helical" evidence="1">
    <location>
        <begin position="6"/>
        <end position="24"/>
    </location>
</feature>
<accession>A0A1S8CGW5</accession>
<dbReference type="AlphaFoldDB" id="A0A1S8CGW5"/>
<gene>
    <name evidence="2" type="ORF">BMI79_17975</name>
</gene>
<dbReference type="RefSeq" id="WP_076943573.1">
    <property type="nucleotide sequence ID" value="NZ_MOXD01000011.1"/>
</dbReference>
<keyword evidence="1" id="KW-0812">Transmembrane</keyword>